<dbReference type="HOGENOM" id="CLU_1474242_0_0_0"/>
<organism evidence="1 2">
    <name type="scientific">Isosphaera pallida (strain ATCC 43644 / DSM 9630 / IS1B)</name>
    <dbReference type="NCBI Taxonomy" id="575540"/>
    <lineage>
        <taxon>Bacteria</taxon>
        <taxon>Pseudomonadati</taxon>
        <taxon>Planctomycetota</taxon>
        <taxon>Planctomycetia</taxon>
        <taxon>Isosphaerales</taxon>
        <taxon>Isosphaeraceae</taxon>
        <taxon>Isosphaera</taxon>
    </lineage>
</organism>
<dbReference type="Proteomes" id="UP000008631">
    <property type="component" value="Chromosome"/>
</dbReference>
<dbReference type="InParanoid" id="E8R427"/>
<protein>
    <submittedName>
        <fullName evidence="1">Uncharacterized protein</fullName>
    </submittedName>
</protein>
<dbReference type="KEGG" id="ipa:Isop_1025"/>
<evidence type="ECO:0000313" key="2">
    <source>
        <dbReference type="Proteomes" id="UP000008631"/>
    </source>
</evidence>
<reference evidence="1 2" key="2">
    <citation type="journal article" date="2011" name="Stand. Genomic Sci.">
        <title>Complete genome sequence of Isosphaera pallida type strain (IS1B).</title>
        <authorList>
            <consortium name="US DOE Joint Genome Institute (JGI-PGF)"/>
            <person name="Goker M."/>
            <person name="Cleland D."/>
            <person name="Saunders E."/>
            <person name="Lapidus A."/>
            <person name="Nolan M."/>
            <person name="Lucas S."/>
            <person name="Hammon N."/>
            <person name="Deshpande S."/>
            <person name="Cheng J.F."/>
            <person name="Tapia R."/>
            <person name="Han C."/>
            <person name="Goodwin L."/>
            <person name="Pitluck S."/>
            <person name="Liolios K."/>
            <person name="Pagani I."/>
            <person name="Ivanova N."/>
            <person name="Mavromatis K."/>
            <person name="Pati A."/>
            <person name="Chen A."/>
            <person name="Palaniappan K."/>
            <person name="Land M."/>
            <person name="Hauser L."/>
            <person name="Chang Y.J."/>
            <person name="Jeffries C.D."/>
            <person name="Detter J.C."/>
            <person name="Beck B."/>
            <person name="Woyke T."/>
            <person name="Bristow J."/>
            <person name="Eisen J.A."/>
            <person name="Markowitz V."/>
            <person name="Hugenholtz P."/>
            <person name="Kyrpides N.C."/>
            <person name="Klenk H.P."/>
        </authorList>
    </citation>
    <scope>NUCLEOTIDE SEQUENCE [LARGE SCALE GENOMIC DNA]</scope>
    <source>
        <strain evidence="2">ATCC 43644 / DSM 9630 / IS1B</strain>
    </source>
</reference>
<dbReference type="eggNOG" id="ENOG5033NV4">
    <property type="taxonomic scope" value="Bacteria"/>
</dbReference>
<keyword evidence="2" id="KW-1185">Reference proteome</keyword>
<dbReference type="OrthoDB" id="275819at2"/>
<name>E8R427_ISOPI</name>
<sequence length="196" mass="20658">MNVPNLVPQTPVASGKSCLVAGLLIGVLGTAFIQGAASGPKFALGGGGDRVGESIVAAGPVISIYNPATKSMMEQDGLYYLDYRRGRLLATIPGQQFVGDPLTSRNAKLDQAGIQPRYIQGFVERDLVRDFGVAPGSTPRFMMVVGRILNDGWAPLFVFETTTGKVATYRLSMAGTKGQASLELLEVTTIGHAGEP</sequence>
<proteinExistence type="predicted"/>
<dbReference type="RefSeq" id="WP_013563903.1">
    <property type="nucleotide sequence ID" value="NC_014962.1"/>
</dbReference>
<evidence type="ECO:0000313" key="1">
    <source>
        <dbReference type="EMBL" id="ADV61614.1"/>
    </source>
</evidence>
<accession>E8R427</accession>
<dbReference type="EMBL" id="CP002353">
    <property type="protein sequence ID" value="ADV61614.1"/>
    <property type="molecule type" value="Genomic_DNA"/>
</dbReference>
<gene>
    <name evidence="1" type="ordered locus">Isop_1025</name>
</gene>
<reference key="1">
    <citation type="submission" date="2010-11" db="EMBL/GenBank/DDBJ databases">
        <title>The complete sequence of chromosome of Isophaera pallida ATCC 43644.</title>
        <authorList>
            <consortium name="US DOE Joint Genome Institute (JGI-PGF)"/>
            <person name="Lucas S."/>
            <person name="Copeland A."/>
            <person name="Lapidus A."/>
            <person name="Bruce D."/>
            <person name="Goodwin L."/>
            <person name="Pitluck S."/>
            <person name="Kyrpides N."/>
            <person name="Mavromatis K."/>
            <person name="Pagani I."/>
            <person name="Ivanova N."/>
            <person name="Saunders E."/>
            <person name="Brettin T."/>
            <person name="Detter J.C."/>
            <person name="Han C."/>
            <person name="Tapia R."/>
            <person name="Land M."/>
            <person name="Hauser L."/>
            <person name="Markowitz V."/>
            <person name="Cheng J.-F."/>
            <person name="Hugenholtz P."/>
            <person name="Woyke T."/>
            <person name="Wu D."/>
            <person name="Eisen J.A."/>
        </authorList>
    </citation>
    <scope>NUCLEOTIDE SEQUENCE</scope>
    <source>
        <strain>ATCC 43644</strain>
    </source>
</reference>
<dbReference type="AlphaFoldDB" id="E8R427"/>